<dbReference type="EMBL" id="FQXP01000007">
    <property type="protein sequence ID" value="SHH95371.1"/>
    <property type="molecule type" value="Genomic_DNA"/>
</dbReference>
<evidence type="ECO:0000313" key="3">
    <source>
        <dbReference type="EMBL" id="SHH95371.1"/>
    </source>
</evidence>
<evidence type="ECO:0000259" key="1">
    <source>
        <dbReference type="Pfam" id="PF01345"/>
    </source>
</evidence>
<accession>A0A1M5X6E8</accession>
<dbReference type="Pfam" id="PF12673">
    <property type="entry name" value="SipL"/>
    <property type="match status" value="1"/>
</dbReference>
<dbReference type="InterPro" id="IPR001434">
    <property type="entry name" value="OmcB-like_DUF11"/>
</dbReference>
<name>A0A1M5X6E8_9CLOT</name>
<dbReference type="InterPro" id="IPR024300">
    <property type="entry name" value="SipL_SPOCS_dom"/>
</dbReference>
<dbReference type="RefSeq" id="WP_072831918.1">
    <property type="nucleotide sequence ID" value="NZ_FQXP01000007.1"/>
</dbReference>
<dbReference type="NCBIfam" id="TIGR01451">
    <property type="entry name" value="B_ant_repeat"/>
    <property type="match status" value="1"/>
</dbReference>
<feature type="domain" description="DUF11" evidence="1">
    <location>
        <begin position="40"/>
        <end position="137"/>
    </location>
</feature>
<organism evidence="3 4">
    <name type="scientific">Clostridium collagenovorans DSM 3089</name>
    <dbReference type="NCBI Taxonomy" id="1121306"/>
    <lineage>
        <taxon>Bacteria</taxon>
        <taxon>Bacillati</taxon>
        <taxon>Bacillota</taxon>
        <taxon>Clostridia</taxon>
        <taxon>Eubacteriales</taxon>
        <taxon>Clostridiaceae</taxon>
        <taxon>Clostridium</taxon>
    </lineage>
</organism>
<evidence type="ECO:0000313" key="4">
    <source>
        <dbReference type="Proteomes" id="UP000184526"/>
    </source>
</evidence>
<dbReference type="Pfam" id="PF01345">
    <property type="entry name" value="DUF11"/>
    <property type="match status" value="1"/>
</dbReference>
<feature type="domain" description="SipL SPOCS" evidence="2">
    <location>
        <begin position="190"/>
        <end position="281"/>
    </location>
</feature>
<dbReference type="InterPro" id="IPR051172">
    <property type="entry name" value="Chlamydia_OmcB"/>
</dbReference>
<gene>
    <name evidence="3" type="ORF">SAMN02745196_02046</name>
</gene>
<dbReference type="PANTHER" id="PTHR34819">
    <property type="entry name" value="LARGE CYSTEINE-RICH PERIPLASMIC PROTEIN OMCB"/>
    <property type="match status" value="1"/>
</dbReference>
<evidence type="ECO:0000259" key="2">
    <source>
        <dbReference type="Pfam" id="PF12673"/>
    </source>
</evidence>
<dbReference type="InterPro" id="IPR047589">
    <property type="entry name" value="DUF11_rpt"/>
</dbReference>
<dbReference type="PANTHER" id="PTHR34819:SF3">
    <property type="entry name" value="CELL SURFACE PROTEIN"/>
    <property type="match status" value="1"/>
</dbReference>
<sequence length="298" mass="33827">MRISNECRVTFRYKPDTVSPSIVNTVFSNVVSTDVINELISVTKKVNKDTISKFEVLTYDIVIKNISDIDVTNVFFQDSIPKGLRFISNSVFVNKVNIRCVNPIKGFYIGTILPGDSISISFKVLVNEENEEHIINNSSKAIYDYIYNIEEKPERVEKESNVVSTQIRKDLFKQLEVSNLLSISKCMPSIKDIISVKIKVKIIDTKLVETPITTTSSYDSNDLSNLIIIGAIDYEVIYNYKSGVQSFREQEGFSSFLLVPSGLEYCEDKSVKATIEQSTYKKVDCRRIFVNTSLLIEI</sequence>
<dbReference type="Proteomes" id="UP000184526">
    <property type="component" value="Unassembled WGS sequence"/>
</dbReference>
<dbReference type="AlphaFoldDB" id="A0A1M5X6E8"/>
<keyword evidence="4" id="KW-1185">Reference proteome</keyword>
<protein>
    <submittedName>
        <fullName evidence="3">Conserved repeat domain-containing protein</fullName>
    </submittedName>
</protein>
<proteinExistence type="predicted"/>
<dbReference type="OrthoDB" id="1904464at2"/>
<reference evidence="3 4" key="1">
    <citation type="submission" date="2016-11" db="EMBL/GenBank/DDBJ databases">
        <authorList>
            <person name="Jaros S."/>
            <person name="Januszkiewicz K."/>
            <person name="Wedrychowicz H."/>
        </authorList>
    </citation>
    <scope>NUCLEOTIDE SEQUENCE [LARGE SCALE GENOMIC DNA]</scope>
    <source>
        <strain evidence="3 4">DSM 3089</strain>
    </source>
</reference>